<dbReference type="Gene3D" id="3.40.640.10">
    <property type="entry name" value="Type I PLP-dependent aspartate aminotransferase-like (Major domain)"/>
    <property type="match status" value="2"/>
</dbReference>
<dbReference type="SUPFAM" id="SSF53383">
    <property type="entry name" value="PLP-dependent transferases"/>
    <property type="match status" value="2"/>
</dbReference>
<dbReference type="Pfam" id="PF21478">
    <property type="entry name" value="GcvP2_C"/>
    <property type="match status" value="1"/>
</dbReference>
<dbReference type="NCBIfam" id="NF003346">
    <property type="entry name" value="PRK04366.1"/>
    <property type="match status" value="1"/>
</dbReference>
<dbReference type="InterPro" id="IPR049315">
    <property type="entry name" value="GDC-P_N"/>
</dbReference>
<dbReference type="GO" id="GO:0016594">
    <property type="term" value="F:glycine binding"/>
    <property type="evidence" value="ECO:0007669"/>
    <property type="project" value="TreeGrafter"/>
</dbReference>
<accession>A0A120FRU4</accession>
<dbReference type="InterPro" id="IPR015422">
    <property type="entry name" value="PyrdxlP-dep_Trfase_small"/>
</dbReference>
<evidence type="ECO:0000256" key="4">
    <source>
        <dbReference type="ARBA" id="ARBA00011690"/>
    </source>
</evidence>
<feature type="modified residue" description="N6-(pyridoxal phosphate)lysine" evidence="8 9">
    <location>
        <position position="702"/>
    </location>
</feature>
<evidence type="ECO:0000256" key="9">
    <source>
        <dbReference type="PIRSR" id="PIRSR603437-50"/>
    </source>
</evidence>
<dbReference type="InterPro" id="IPR015424">
    <property type="entry name" value="PyrdxlP-dep_Trfase"/>
</dbReference>
<dbReference type="OrthoDB" id="9801272at2"/>
<dbReference type="PANTHER" id="PTHR11773">
    <property type="entry name" value="GLYCINE DEHYDROGENASE, DECARBOXYLATING"/>
    <property type="match status" value="1"/>
</dbReference>
<dbReference type="InterPro" id="IPR003437">
    <property type="entry name" value="GcvP"/>
</dbReference>
<feature type="domain" description="Glycine cleavage system P-protein N-terminal" evidence="10">
    <location>
        <begin position="444"/>
        <end position="731"/>
    </location>
</feature>
<dbReference type="GO" id="GO:0019464">
    <property type="term" value="P:glycine decarboxylation via glycine cleavage system"/>
    <property type="evidence" value="ECO:0007669"/>
    <property type="project" value="UniProtKB-UniRule"/>
</dbReference>
<evidence type="ECO:0000313" key="13">
    <source>
        <dbReference type="Proteomes" id="UP000057737"/>
    </source>
</evidence>
<dbReference type="InterPro" id="IPR049316">
    <property type="entry name" value="GDC-P_C"/>
</dbReference>
<dbReference type="EC" id="1.4.4.2" evidence="8"/>
<dbReference type="RefSeq" id="WP_066500097.1">
    <property type="nucleotide sequence ID" value="NZ_LNCU01000014.1"/>
</dbReference>
<evidence type="ECO:0000256" key="3">
    <source>
        <dbReference type="ARBA" id="ARBA00010756"/>
    </source>
</evidence>
<protein>
    <recommendedName>
        <fullName evidence="8">Glycine dehydrogenase (decarboxylating)</fullName>
        <ecNumber evidence="8">1.4.4.2</ecNumber>
    </recommendedName>
    <alternativeName>
        <fullName evidence="8">Glycine cleavage system P-protein</fullName>
    </alternativeName>
    <alternativeName>
        <fullName evidence="8">Glycine decarboxylase</fullName>
    </alternativeName>
    <alternativeName>
        <fullName evidence="8">Glycine dehydrogenase (aminomethyl-transferring)</fullName>
    </alternativeName>
</protein>
<evidence type="ECO:0000256" key="5">
    <source>
        <dbReference type="ARBA" id="ARBA00022898"/>
    </source>
</evidence>
<evidence type="ECO:0000256" key="7">
    <source>
        <dbReference type="ARBA" id="ARBA00049026"/>
    </source>
</evidence>
<proteinExistence type="inferred from homology"/>
<dbReference type="GO" id="GO:0005960">
    <property type="term" value="C:glycine cleavage complex"/>
    <property type="evidence" value="ECO:0007669"/>
    <property type="project" value="TreeGrafter"/>
</dbReference>
<organism evidence="12 13">
    <name type="scientific">Bradyrhizobium macuxiense</name>
    <dbReference type="NCBI Taxonomy" id="1755647"/>
    <lineage>
        <taxon>Bacteria</taxon>
        <taxon>Pseudomonadati</taxon>
        <taxon>Pseudomonadota</taxon>
        <taxon>Alphaproteobacteria</taxon>
        <taxon>Hyphomicrobiales</taxon>
        <taxon>Nitrobacteraceae</taxon>
        <taxon>Bradyrhizobium</taxon>
    </lineage>
</organism>
<comment type="function">
    <text evidence="2 8">The glycine cleavage system catalyzes the degradation of glycine. The P protein binds the alpha-amino group of glycine through its pyridoxal phosphate cofactor; CO(2) is released and the remaining methylamine moiety is then transferred to the lipoamide cofactor of the H protein.</text>
</comment>
<evidence type="ECO:0000259" key="10">
    <source>
        <dbReference type="Pfam" id="PF02347"/>
    </source>
</evidence>
<dbReference type="HAMAP" id="MF_00711">
    <property type="entry name" value="GcvP"/>
    <property type="match status" value="1"/>
</dbReference>
<dbReference type="PANTHER" id="PTHR11773:SF1">
    <property type="entry name" value="GLYCINE DEHYDROGENASE (DECARBOXYLATING), MITOCHONDRIAL"/>
    <property type="match status" value="1"/>
</dbReference>
<dbReference type="AlphaFoldDB" id="A0A120FRU4"/>
<dbReference type="CDD" id="cd00613">
    <property type="entry name" value="GDC-P"/>
    <property type="match status" value="2"/>
</dbReference>
<dbReference type="InterPro" id="IPR015421">
    <property type="entry name" value="PyrdxlP-dep_Trfase_major"/>
</dbReference>
<comment type="caution">
    <text evidence="12">The sequence shown here is derived from an EMBL/GenBank/DDBJ whole genome shotgun (WGS) entry which is preliminary data.</text>
</comment>
<evidence type="ECO:0000256" key="1">
    <source>
        <dbReference type="ARBA" id="ARBA00001933"/>
    </source>
</evidence>
<dbReference type="GO" id="GO:0005829">
    <property type="term" value="C:cytosol"/>
    <property type="evidence" value="ECO:0007669"/>
    <property type="project" value="TreeGrafter"/>
</dbReference>
<dbReference type="NCBIfam" id="NF001696">
    <property type="entry name" value="PRK00451.1"/>
    <property type="match status" value="1"/>
</dbReference>
<dbReference type="GO" id="GO:0030170">
    <property type="term" value="F:pyridoxal phosphate binding"/>
    <property type="evidence" value="ECO:0007669"/>
    <property type="project" value="TreeGrafter"/>
</dbReference>
<dbReference type="Proteomes" id="UP000057737">
    <property type="component" value="Unassembled WGS sequence"/>
</dbReference>
<comment type="subunit">
    <text evidence="4 8">The glycine cleavage system is composed of four proteins: P, T, L and H.</text>
</comment>
<dbReference type="InterPro" id="IPR020581">
    <property type="entry name" value="GDC_P"/>
</dbReference>
<dbReference type="EMBL" id="LNCU01000014">
    <property type="protein sequence ID" value="KWV60636.1"/>
    <property type="molecule type" value="Genomic_DNA"/>
</dbReference>
<dbReference type="Pfam" id="PF02347">
    <property type="entry name" value="GDC-P"/>
    <property type="match status" value="2"/>
</dbReference>
<dbReference type="Gene3D" id="3.90.1150.10">
    <property type="entry name" value="Aspartate Aminotransferase, domain 1"/>
    <property type="match status" value="2"/>
</dbReference>
<evidence type="ECO:0000313" key="12">
    <source>
        <dbReference type="EMBL" id="KWV60636.1"/>
    </source>
</evidence>
<keyword evidence="13" id="KW-1185">Reference proteome</keyword>
<dbReference type="NCBIfam" id="TIGR00461">
    <property type="entry name" value="gcvP"/>
    <property type="match status" value="1"/>
</dbReference>
<comment type="catalytic activity">
    <reaction evidence="7 8">
        <text>N(6)-[(R)-lipoyl]-L-lysyl-[glycine-cleavage complex H protein] + glycine + H(+) = N(6)-[(R)-S(8)-aminomethyldihydrolipoyl]-L-lysyl-[glycine-cleavage complex H protein] + CO2</text>
        <dbReference type="Rhea" id="RHEA:24304"/>
        <dbReference type="Rhea" id="RHEA-COMP:10494"/>
        <dbReference type="Rhea" id="RHEA-COMP:10495"/>
        <dbReference type="ChEBI" id="CHEBI:15378"/>
        <dbReference type="ChEBI" id="CHEBI:16526"/>
        <dbReference type="ChEBI" id="CHEBI:57305"/>
        <dbReference type="ChEBI" id="CHEBI:83099"/>
        <dbReference type="ChEBI" id="CHEBI:83143"/>
        <dbReference type="EC" id="1.4.4.2"/>
    </reaction>
</comment>
<dbReference type="FunFam" id="3.90.1150.10:FF:000007">
    <property type="entry name" value="Glycine dehydrogenase (decarboxylating), mitochondrial"/>
    <property type="match status" value="1"/>
</dbReference>
<feature type="domain" description="Glycine dehydrogenase C-terminal" evidence="11">
    <location>
        <begin position="774"/>
        <end position="895"/>
    </location>
</feature>
<evidence type="ECO:0000259" key="11">
    <source>
        <dbReference type="Pfam" id="PF21478"/>
    </source>
</evidence>
<dbReference type="FunFam" id="3.40.640.10:FF:000007">
    <property type="entry name" value="glycine dehydrogenase (Decarboxylating), mitochondrial"/>
    <property type="match status" value="1"/>
</dbReference>
<evidence type="ECO:0000256" key="8">
    <source>
        <dbReference type="HAMAP-Rule" id="MF_00711"/>
    </source>
</evidence>
<name>A0A120FRU4_9BRAD</name>
<feature type="domain" description="Glycine cleavage system P-protein N-terminal" evidence="10">
    <location>
        <begin position="17"/>
        <end position="440"/>
    </location>
</feature>
<gene>
    <name evidence="8" type="primary">gcvP</name>
    <name evidence="12" type="ORF">AS156_28440</name>
</gene>
<comment type="cofactor">
    <cofactor evidence="1 8 9">
        <name>pyridoxal 5'-phosphate</name>
        <dbReference type="ChEBI" id="CHEBI:597326"/>
    </cofactor>
</comment>
<reference evidence="12 13" key="1">
    <citation type="submission" date="2015-11" db="EMBL/GenBank/DDBJ databases">
        <title>Draft Genome Sequence of the Strain BR 10303 (Bradyrhizobium sp.) isolated from nodules of Centrolobium paraense.</title>
        <authorList>
            <person name="Zelli J.E."/>
            <person name="Simoes-Araujo J.L."/>
            <person name="Barauna A.C."/>
            <person name="Silva K."/>
        </authorList>
    </citation>
    <scope>NUCLEOTIDE SEQUENCE [LARGE SCALE GENOMIC DNA]</scope>
    <source>
        <strain evidence="12 13">BR 10303</strain>
    </source>
</reference>
<evidence type="ECO:0000256" key="6">
    <source>
        <dbReference type="ARBA" id="ARBA00023002"/>
    </source>
</evidence>
<keyword evidence="6 8" id="KW-0560">Oxidoreductase</keyword>
<evidence type="ECO:0000256" key="2">
    <source>
        <dbReference type="ARBA" id="ARBA00003788"/>
    </source>
</evidence>
<sequence>MNAPFKPINEAATDFVRRHIGPSPRDINAMLETVGASSLQALMDETLPSSIRQKAPLDLGRALSETEALTHMSELAAQNQTFTSLIGQGYSGTILPAVIQRNILENPAWYTAYTPYQPEISQGRLEALFNFQTMICDLTGLDVANASLLDEATAAAEAMALAERHSQVKAKVFFVDKDVHPQTLAVMRTRAAPLGWALVVGDPLTELDKADVLGALLQYPGSSGAVRDLRPAIASLRAKGALAIVAADLLALPLLASPGELGADIAVGSAQRFGVPMGYGGPHAGYMAVRDTLKRSLPGRIVGLSVDSRGLPAYRLALQTREQHIRREKATSNICTAQVLLAVIASMYAVYHGPEGLTHIARTVHRRATALAAGLRKLGFTPASEAFFDTVTVEVGAMQNELIARALAERINLRIGETTLGIAVDETTTSEIVEAVWRVFGGKLSYAEIESGARDALPKDLKRTSAFLTHPVFNTHRSETELLRYMRKLSDRDLALDRAMIPLGSCTMKLNATTEMIPLTWPAFGNLHPFAPADQAKGYHTLFKRLEKWLCDITGYDAVSLQPNSGAQGEYAGLLAIRGYHLARGEPHRKVCLIPSSAHGTNPASAAMVGMDVVVVACDARGDVDVNDLRAKAEKHANNLAAVMITYPSTHGVFEEHIREICDIVHINGGQVYLDGANMNAQVGLSRPGDYGADVSHLNLHKTFCIPHGGGGPGMGPIGVKAHLAPYLPGHPVTDGATTHPVGPVSAAPFGSASILTISYIYILMMGGEGLTRATEIAILNANYIAARLQPHFPVLYRNERGRVAHECIVDPRPLKTTSGVTVDDIAKRLIDYGFHAPTMSFPVAGTLMIEPTESESKIEIDRFCDAMIAIRNEIAEVEKGRWKVEASPLRHAPHTVHDIADDAWNRAYTRAEGCFPAGVSRMDKYWSPVGRVDNVYGDRNLVCSCPPVEDYAQAAE</sequence>
<dbReference type="FunFam" id="3.40.640.10:FF:000005">
    <property type="entry name" value="Glycine dehydrogenase (decarboxylating), mitochondrial"/>
    <property type="match status" value="1"/>
</dbReference>
<keyword evidence="5 8" id="KW-0663">Pyridoxal phosphate</keyword>
<comment type="similarity">
    <text evidence="3 8">Belongs to the GcvP family.</text>
</comment>
<dbReference type="GO" id="GO:0004375">
    <property type="term" value="F:glycine dehydrogenase (decarboxylating) activity"/>
    <property type="evidence" value="ECO:0007669"/>
    <property type="project" value="UniProtKB-EC"/>
</dbReference>